<evidence type="ECO:0000313" key="3">
    <source>
        <dbReference type="Proteomes" id="UP000582090"/>
    </source>
</evidence>
<keyword evidence="3" id="KW-1185">Reference proteome</keyword>
<dbReference type="Pfam" id="PF10387">
    <property type="entry name" value="DUF2442"/>
    <property type="match status" value="1"/>
</dbReference>
<feature type="region of interest" description="Disordered" evidence="1">
    <location>
        <begin position="104"/>
        <end position="139"/>
    </location>
</feature>
<name>A0A7W6CWE0_9HYPH</name>
<sequence length="139" mass="14892">MATNKITDAELAEAKQRWEAERAERPIPATVRFDAASERIILDFTNGASFIFPARALQGLEEATVAELAEVELLGETGLHWESLDADYTISGLMNGVFGTRSFMEAQRRGGQSRSPAKAAASRANGAKGGRPKKAGDAP</sequence>
<evidence type="ECO:0000313" key="2">
    <source>
        <dbReference type="EMBL" id="MBB3965674.1"/>
    </source>
</evidence>
<gene>
    <name evidence="2" type="ORF">GGQ67_003349</name>
</gene>
<organism evidence="2 3">
    <name type="scientific">Rhizobium metallidurans</name>
    <dbReference type="NCBI Taxonomy" id="1265931"/>
    <lineage>
        <taxon>Bacteria</taxon>
        <taxon>Pseudomonadati</taxon>
        <taxon>Pseudomonadota</taxon>
        <taxon>Alphaproteobacteria</taxon>
        <taxon>Hyphomicrobiales</taxon>
        <taxon>Rhizobiaceae</taxon>
        <taxon>Rhizobium/Agrobacterium group</taxon>
        <taxon>Rhizobium</taxon>
    </lineage>
</organism>
<reference evidence="2 3" key="1">
    <citation type="submission" date="2020-08" db="EMBL/GenBank/DDBJ databases">
        <title>Genomic Encyclopedia of Type Strains, Phase IV (KMG-IV): sequencing the most valuable type-strain genomes for metagenomic binning, comparative biology and taxonomic classification.</title>
        <authorList>
            <person name="Goeker M."/>
        </authorList>
    </citation>
    <scope>NUCLEOTIDE SEQUENCE [LARGE SCALE GENOMIC DNA]</scope>
    <source>
        <strain evidence="2 3">DSM 26575</strain>
    </source>
</reference>
<feature type="compositionally biased region" description="Low complexity" evidence="1">
    <location>
        <begin position="113"/>
        <end position="126"/>
    </location>
</feature>
<dbReference type="AlphaFoldDB" id="A0A7W6CWE0"/>
<dbReference type="EMBL" id="JACIDW010000011">
    <property type="protein sequence ID" value="MBB3965674.1"/>
    <property type="molecule type" value="Genomic_DNA"/>
</dbReference>
<dbReference type="Proteomes" id="UP000582090">
    <property type="component" value="Unassembled WGS sequence"/>
</dbReference>
<dbReference type="InterPro" id="IPR018841">
    <property type="entry name" value="DUF2442"/>
</dbReference>
<proteinExistence type="predicted"/>
<protein>
    <recommendedName>
        <fullName evidence="4">DUF2442 domain-containing protein</fullName>
    </recommendedName>
</protein>
<dbReference type="RefSeq" id="WP_183901216.1">
    <property type="nucleotide sequence ID" value="NZ_JACIDW010000011.1"/>
</dbReference>
<evidence type="ECO:0000256" key="1">
    <source>
        <dbReference type="SAM" id="MobiDB-lite"/>
    </source>
</evidence>
<accession>A0A7W6CWE0</accession>
<comment type="caution">
    <text evidence="2">The sequence shown here is derived from an EMBL/GenBank/DDBJ whole genome shotgun (WGS) entry which is preliminary data.</text>
</comment>
<dbReference type="Gene3D" id="3.30.2020.40">
    <property type="entry name" value="Uncharacterised protein PF10387, DUF2442"/>
    <property type="match status" value="1"/>
</dbReference>
<evidence type="ECO:0008006" key="4">
    <source>
        <dbReference type="Google" id="ProtNLM"/>
    </source>
</evidence>